<evidence type="ECO:0000313" key="2">
    <source>
        <dbReference type="EMBL" id="KKN24733.1"/>
    </source>
</evidence>
<evidence type="ECO:0000259" key="1">
    <source>
        <dbReference type="Pfam" id="PF00534"/>
    </source>
</evidence>
<dbReference type="SUPFAM" id="SSF53756">
    <property type="entry name" value="UDP-Glycosyltransferase/glycogen phosphorylase"/>
    <property type="match status" value="1"/>
</dbReference>
<proteinExistence type="predicted"/>
<dbReference type="GO" id="GO:0016757">
    <property type="term" value="F:glycosyltransferase activity"/>
    <property type="evidence" value="ECO:0007669"/>
    <property type="project" value="InterPro"/>
</dbReference>
<sequence>MRISFSVPLKPLSGKHKFAMRLASAMKKKGIKITDKKPHVNLVFIKGVRLRCKNIFRLDGVWMNNKINFRKKNKKLVKMIKSCDGVIYQNDFCKQASDHFLGKFSSHKIIFNGAPLNLEGGDIYFHRKPYILTFCRWRPHKRLKETVKGFLRSELAEDYDLLVLGENPDYVKKYSAVVYKGKITKELPSIIRGCEYVVHLAYIDWCPNSVVESLVCGKNILHANTGGTKDIVQNNGVKIADLEWDFTPIELYKPPRLDKDELSKGFHHMFKLPKPQADYLNIDRVADQYISYCQEISN</sequence>
<gene>
    <name evidence="2" type="ORF">LCGC14_0891800</name>
</gene>
<name>A0A0F9S5Y6_9ZZZZ</name>
<feature type="domain" description="Glycosyl transferase family 1" evidence="1">
    <location>
        <begin position="127"/>
        <end position="236"/>
    </location>
</feature>
<dbReference type="EMBL" id="LAZR01002860">
    <property type="protein sequence ID" value="KKN24733.1"/>
    <property type="molecule type" value="Genomic_DNA"/>
</dbReference>
<dbReference type="InterPro" id="IPR001296">
    <property type="entry name" value="Glyco_trans_1"/>
</dbReference>
<dbReference type="Pfam" id="PF00534">
    <property type="entry name" value="Glycos_transf_1"/>
    <property type="match status" value="1"/>
</dbReference>
<dbReference type="AlphaFoldDB" id="A0A0F9S5Y6"/>
<protein>
    <recommendedName>
        <fullName evidence="1">Glycosyl transferase family 1 domain-containing protein</fullName>
    </recommendedName>
</protein>
<accession>A0A0F9S5Y6</accession>
<comment type="caution">
    <text evidence="2">The sequence shown here is derived from an EMBL/GenBank/DDBJ whole genome shotgun (WGS) entry which is preliminary data.</text>
</comment>
<reference evidence="2" key="1">
    <citation type="journal article" date="2015" name="Nature">
        <title>Complex archaea that bridge the gap between prokaryotes and eukaryotes.</title>
        <authorList>
            <person name="Spang A."/>
            <person name="Saw J.H."/>
            <person name="Jorgensen S.L."/>
            <person name="Zaremba-Niedzwiedzka K."/>
            <person name="Martijn J."/>
            <person name="Lind A.E."/>
            <person name="van Eijk R."/>
            <person name="Schleper C."/>
            <person name="Guy L."/>
            <person name="Ettema T.J."/>
        </authorList>
    </citation>
    <scope>NUCLEOTIDE SEQUENCE</scope>
</reference>
<dbReference type="Gene3D" id="3.40.50.2000">
    <property type="entry name" value="Glycogen Phosphorylase B"/>
    <property type="match status" value="1"/>
</dbReference>
<organism evidence="2">
    <name type="scientific">marine sediment metagenome</name>
    <dbReference type="NCBI Taxonomy" id="412755"/>
    <lineage>
        <taxon>unclassified sequences</taxon>
        <taxon>metagenomes</taxon>
        <taxon>ecological metagenomes</taxon>
    </lineage>
</organism>